<feature type="chain" id="PRO_5027122790" evidence="10">
    <location>
        <begin position="24"/>
        <end position="147"/>
    </location>
</feature>
<dbReference type="CDD" id="cd00010">
    <property type="entry name" value="AAI_LTSS"/>
    <property type="match status" value="1"/>
</dbReference>
<keyword evidence="6" id="KW-1015">Disulfide bond</keyword>
<dbReference type="KEGG" id="mcha:111016964"/>
<evidence type="ECO:0000256" key="9">
    <source>
        <dbReference type="SAM" id="Phobius"/>
    </source>
</evidence>
<keyword evidence="3" id="KW-1003">Cell membrane</keyword>
<evidence type="ECO:0000256" key="8">
    <source>
        <dbReference type="ARBA" id="ARBA00023288"/>
    </source>
</evidence>
<keyword evidence="8" id="KW-0449">Lipoprotein</keyword>
<evidence type="ECO:0000256" key="5">
    <source>
        <dbReference type="ARBA" id="ARBA00022729"/>
    </source>
</evidence>
<evidence type="ECO:0000256" key="10">
    <source>
        <dbReference type="SAM" id="SignalP"/>
    </source>
</evidence>
<name>A0A6J1D3G9_MOMCH</name>
<dbReference type="SUPFAM" id="SSF47699">
    <property type="entry name" value="Bifunctional inhibitor/lipid-transfer protein/seed storage 2S albumin"/>
    <property type="match status" value="1"/>
</dbReference>
<dbReference type="Pfam" id="PF14368">
    <property type="entry name" value="LTP_2"/>
    <property type="match status" value="1"/>
</dbReference>
<keyword evidence="7" id="KW-0325">Glycoprotein</keyword>
<dbReference type="InterPro" id="IPR036312">
    <property type="entry name" value="Bifun_inhib/LTP/seed_sf"/>
</dbReference>
<dbReference type="GO" id="GO:0005886">
    <property type="term" value="C:plasma membrane"/>
    <property type="evidence" value="ECO:0007669"/>
    <property type="project" value="UniProtKB-SubCell"/>
</dbReference>
<dbReference type="InterPro" id="IPR016140">
    <property type="entry name" value="Bifunc_inhib/LTP/seed_store"/>
</dbReference>
<comment type="similarity">
    <text evidence="2">Belongs to the plant LTP family.</text>
</comment>
<keyword evidence="12" id="KW-1185">Reference proteome</keyword>
<dbReference type="GeneID" id="111016964"/>
<dbReference type="InterPro" id="IPR043325">
    <property type="entry name" value="LTSS"/>
</dbReference>
<evidence type="ECO:0000313" key="12">
    <source>
        <dbReference type="Proteomes" id="UP000504603"/>
    </source>
</evidence>
<keyword evidence="9" id="KW-0812">Transmembrane</keyword>
<feature type="domain" description="Bifunctional inhibitor/plant lipid transfer protein/seed storage helical" evidence="11">
    <location>
        <begin position="24"/>
        <end position="104"/>
    </location>
</feature>
<dbReference type="GO" id="GO:0006869">
    <property type="term" value="P:lipid transport"/>
    <property type="evidence" value="ECO:0007669"/>
    <property type="project" value="InterPro"/>
</dbReference>
<evidence type="ECO:0000256" key="4">
    <source>
        <dbReference type="ARBA" id="ARBA00022622"/>
    </source>
</evidence>
<dbReference type="GO" id="GO:0098552">
    <property type="term" value="C:side of membrane"/>
    <property type="evidence" value="ECO:0007669"/>
    <property type="project" value="UniProtKB-KW"/>
</dbReference>
<reference evidence="13" key="1">
    <citation type="submission" date="2025-08" db="UniProtKB">
        <authorList>
            <consortium name="RefSeq"/>
        </authorList>
    </citation>
    <scope>IDENTIFICATION</scope>
    <source>
        <strain evidence="13">OHB3-1</strain>
    </source>
</reference>
<dbReference type="Proteomes" id="UP000504603">
    <property type="component" value="Unplaced"/>
</dbReference>
<evidence type="ECO:0000313" key="13">
    <source>
        <dbReference type="RefSeq" id="XP_022148259.1"/>
    </source>
</evidence>
<keyword evidence="4" id="KW-0336">GPI-anchor</keyword>
<sequence length="147" mass="15870">MKPRTAAIAIATAMLLLVFEGYAQEQDTRCVNRLIPCLSYLNGTRDPPESCCDPLRRVIESNPDCLCSLISMEGSNRAEQAGIDVNEAQQLPGRCGQHVNPLSCLSASSDGVSNFAALATLQLSIMLIICTIFQILWASNSPLNISI</sequence>
<evidence type="ECO:0000256" key="2">
    <source>
        <dbReference type="ARBA" id="ARBA00009748"/>
    </source>
</evidence>
<keyword evidence="5 10" id="KW-0732">Signal</keyword>
<proteinExistence type="inferred from homology"/>
<accession>A0A6J1D3G9</accession>
<dbReference type="GO" id="GO:0008289">
    <property type="term" value="F:lipid binding"/>
    <property type="evidence" value="ECO:0007669"/>
    <property type="project" value="InterPro"/>
</dbReference>
<gene>
    <name evidence="13" type="primary">LOC111016964</name>
</gene>
<evidence type="ECO:0000256" key="6">
    <source>
        <dbReference type="ARBA" id="ARBA00023157"/>
    </source>
</evidence>
<evidence type="ECO:0000256" key="7">
    <source>
        <dbReference type="ARBA" id="ARBA00023180"/>
    </source>
</evidence>
<evidence type="ECO:0000259" key="11">
    <source>
        <dbReference type="Pfam" id="PF14368"/>
    </source>
</evidence>
<dbReference type="OrthoDB" id="785217at2759"/>
<comment type="subcellular location">
    <subcellularLocation>
        <location evidence="1">Cell membrane</location>
        <topology evidence="1">Lipid-anchor</topology>
        <topology evidence="1">GPI-anchor</topology>
    </subcellularLocation>
</comment>
<keyword evidence="9" id="KW-0472">Membrane</keyword>
<dbReference type="Gene3D" id="1.10.110.10">
    <property type="entry name" value="Plant lipid-transfer and hydrophobic proteins"/>
    <property type="match status" value="1"/>
</dbReference>
<evidence type="ECO:0000256" key="3">
    <source>
        <dbReference type="ARBA" id="ARBA00022475"/>
    </source>
</evidence>
<protein>
    <submittedName>
        <fullName evidence="13">Lipid transfer-like protein VAS</fullName>
    </submittedName>
</protein>
<evidence type="ECO:0000256" key="1">
    <source>
        <dbReference type="ARBA" id="ARBA00004609"/>
    </source>
</evidence>
<feature type="transmembrane region" description="Helical" evidence="9">
    <location>
        <begin position="115"/>
        <end position="137"/>
    </location>
</feature>
<dbReference type="InterPro" id="IPR000528">
    <property type="entry name" value="Plant_nsLTP"/>
</dbReference>
<organism evidence="12 13">
    <name type="scientific">Momordica charantia</name>
    <name type="common">Bitter gourd</name>
    <name type="synonym">Balsam pear</name>
    <dbReference type="NCBI Taxonomy" id="3673"/>
    <lineage>
        <taxon>Eukaryota</taxon>
        <taxon>Viridiplantae</taxon>
        <taxon>Streptophyta</taxon>
        <taxon>Embryophyta</taxon>
        <taxon>Tracheophyta</taxon>
        <taxon>Spermatophyta</taxon>
        <taxon>Magnoliopsida</taxon>
        <taxon>eudicotyledons</taxon>
        <taxon>Gunneridae</taxon>
        <taxon>Pentapetalae</taxon>
        <taxon>rosids</taxon>
        <taxon>fabids</taxon>
        <taxon>Cucurbitales</taxon>
        <taxon>Cucurbitaceae</taxon>
        <taxon>Momordiceae</taxon>
        <taxon>Momordica</taxon>
    </lineage>
</organism>
<keyword evidence="9" id="KW-1133">Transmembrane helix</keyword>
<dbReference type="PANTHER" id="PTHR33044">
    <property type="entry name" value="BIFUNCTIONAL INHIBITOR/LIPID-TRANSFER PROTEIN/SEED STORAGE 2S ALBUMIN SUPERFAMILY PROTEIN-RELATED"/>
    <property type="match status" value="1"/>
</dbReference>
<dbReference type="PRINTS" id="PR00382">
    <property type="entry name" value="LIPIDTRNSFER"/>
</dbReference>
<dbReference type="RefSeq" id="XP_022148259.1">
    <property type="nucleotide sequence ID" value="XM_022292567.1"/>
</dbReference>
<feature type="signal peptide" evidence="10">
    <location>
        <begin position="1"/>
        <end position="23"/>
    </location>
</feature>
<dbReference type="AlphaFoldDB" id="A0A6J1D3G9"/>